<dbReference type="GO" id="GO:0016705">
    <property type="term" value="F:oxidoreductase activity, acting on paired donors, with incorporation or reduction of molecular oxygen"/>
    <property type="evidence" value="ECO:0007669"/>
    <property type="project" value="InterPro"/>
</dbReference>
<evidence type="ECO:0000313" key="4">
    <source>
        <dbReference type="Proteomes" id="UP000593564"/>
    </source>
</evidence>
<dbReference type="Proteomes" id="UP000593564">
    <property type="component" value="Unassembled WGS sequence"/>
</dbReference>
<keyword evidence="4" id="KW-1185">Reference proteome</keyword>
<dbReference type="AlphaFoldDB" id="A0A7J7I9D8"/>
<dbReference type="GO" id="GO:0004497">
    <property type="term" value="F:monooxygenase activity"/>
    <property type="evidence" value="ECO:0007669"/>
    <property type="project" value="InterPro"/>
</dbReference>
<comment type="caution">
    <text evidence="3">The sequence shown here is derived from an EMBL/GenBank/DDBJ whole genome shotgun (WGS) entry which is preliminary data.</text>
</comment>
<reference evidence="3 4" key="2">
    <citation type="submission" date="2020-07" db="EMBL/GenBank/DDBJ databases">
        <title>Genome assembly of wild tea tree DASZ reveals pedigree and selection history of tea varieties.</title>
        <authorList>
            <person name="Zhang W."/>
        </authorList>
    </citation>
    <scope>NUCLEOTIDE SEQUENCE [LARGE SCALE GENOMIC DNA]</scope>
    <source>
        <strain evidence="4">cv. G240</strain>
        <tissue evidence="3">Leaf</tissue>
    </source>
</reference>
<organism evidence="3 4">
    <name type="scientific">Camellia sinensis</name>
    <name type="common">Tea plant</name>
    <name type="synonym">Thea sinensis</name>
    <dbReference type="NCBI Taxonomy" id="4442"/>
    <lineage>
        <taxon>Eukaryota</taxon>
        <taxon>Viridiplantae</taxon>
        <taxon>Streptophyta</taxon>
        <taxon>Embryophyta</taxon>
        <taxon>Tracheophyta</taxon>
        <taxon>Spermatophyta</taxon>
        <taxon>Magnoliopsida</taxon>
        <taxon>eudicotyledons</taxon>
        <taxon>Gunneridae</taxon>
        <taxon>Pentapetalae</taxon>
        <taxon>asterids</taxon>
        <taxon>Ericales</taxon>
        <taxon>Theaceae</taxon>
        <taxon>Camellia</taxon>
    </lineage>
</organism>
<keyword evidence="1" id="KW-0479">Metal-binding</keyword>
<proteinExistence type="predicted"/>
<dbReference type="Gene3D" id="1.10.630.10">
    <property type="entry name" value="Cytochrome P450"/>
    <property type="match status" value="1"/>
</dbReference>
<keyword evidence="2" id="KW-0408">Iron</keyword>
<evidence type="ECO:0000256" key="2">
    <source>
        <dbReference type="ARBA" id="ARBA00023004"/>
    </source>
</evidence>
<dbReference type="EMBL" id="JACBKZ010000001">
    <property type="protein sequence ID" value="KAF5961612.1"/>
    <property type="molecule type" value="Genomic_DNA"/>
</dbReference>
<dbReference type="GO" id="GO:0016132">
    <property type="term" value="P:brassinosteroid biosynthetic process"/>
    <property type="evidence" value="ECO:0007669"/>
    <property type="project" value="TreeGrafter"/>
</dbReference>
<dbReference type="InterPro" id="IPR036396">
    <property type="entry name" value="Cyt_P450_sf"/>
</dbReference>
<accession>A0A7J7I9D8</accession>
<dbReference type="PANTHER" id="PTHR24286">
    <property type="entry name" value="CYTOCHROME P450 26"/>
    <property type="match status" value="1"/>
</dbReference>
<dbReference type="GO" id="GO:0005506">
    <property type="term" value="F:iron ion binding"/>
    <property type="evidence" value="ECO:0007669"/>
    <property type="project" value="InterPro"/>
</dbReference>
<dbReference type="PANTHER" id="PTHR24286:SF159">
    <property type="entry name" value="CYTOCHROME P450, FAMILY 724, SUBFAMILY A, POLYPEPTIDE 1"/>
    <property type="match status" value="1"/>
</dbReference>
<dbReference type="GO" id="GO:0010268">
    <property type="term" value="P:brassinosteroid homeostasis"/>
    <property type="evidence" value="ECO:0007669"/>
    <property type="project" value="TreeGrafter"/>
</dbReference>
<protein>
    <submittedName>
        <fullName evidence="3">Uncharacterized protein</fullName>
    </submittedName>
</protein>
<name>A0A7J7I9D8_CAMSI</name>
<gene>
    <name evidence="3" type="ORF">HYC85_002821</name>
</gene>
<sequence length="308" mass="34962">MLVSGDLRTKLRNIAVSFISTSRWRPDFLCYVQKLSILVMESWREHLQGAVYEEAKKFTLYVMLKYVLDIEPEDSIPLVGVLLDILDILGKLSIMLVSGDLHTKLRNITVSLISTSRSRPDFLCYFTLYVMLKYVLDIEPEDSIPLVGVLLDILDILGKLSIKLGSGDLHTKLRNIAVSLIRTSRSRPDFLCYVQKLSILFTFYVILKYVLDIELEDSLAPRILEDFLTFMNGFVSIPLYVPGTPYAKAVKARGRLSLTLKEIIKEREKRDVGHVGKGDFLDEILQKGDLSDEEKDISFLQGGSSFLS</sequence>
<evidence type="ECO:0000313" key="3">
    <source>
        <dbReference type="EMBL" id="KAF5961612.1"/>
    </source>
</evidence>
<dbReference type="SUPFAM" id="SSF48264">
    <property type="entry name" value="Cytochrome P450"/>
    <property type="match status" value="1"/>
</dbReference>
<reference evidence="4" key="1">
    <citation type="journal article" date="2020" name="Nat. Commun.">
        <title>Genome assembly of wild tea tree DASZ reveals pedigree and selection history of tea varieties.</title>
        <authorList>
            <person name="Zhang W."/>
            <person name="Zhang Y."/>
            <person name="Qiu H."/>
            <person name="Guo Y."/>
            <person name="Wan H."/>
            <person name="Zhang X."/>
            <person name="Scossa F."/>
            <person name="Alseekh S."/>
            <person name="Zhang Q."/>
            <person name="Wang P."/>
            <person name="Xu L."/>
            <person name="Schmidt M.H."/>
            <person name="Jia X."/>
            <person name="Li D."/>
            <person name="Zhu A."/>
            <person name="Guo F."/>
            <person name="Chen W."/>
            <person name="Ni D."/>
            <person name="Usadel B."/>
            <person name="Fernie A.R."/>
            <person name="Wen W."/>
        </authorList>
    </citation>
    <scope>NUCLEOTIDE SEQUENCE [LARGE SCALE GENOMIC DNA]</scope>
    <source>
        <strain evidence="4">cv. G240</strain>
    </source>
</reference>
<dbReference type="GO" id="GO:0016125">
    <property type="term" value="P:sterol metabolic process"/>
    <property type="evidence" value="ECO:0007669"/>
    <property type="project" value="TreeGrafter"/>
</dbReference>
<evidence type="ECO:0000256" key="1">
    <source>
        <dbReference type="ARBA" id="ARBA00022723"/>
    </source>
</evidence>
<dbReference type="GO" id="GO:0020037">
    <property type="term" value="F:heme binding"/>
    <property type="evidence" value="ECO:0007669"/>
    <property type="project" value="InterPro"/>
</dbReference>